<accession>A0A345XPL3</accession>
<dbReference type="Pfam" id="PF11017">
    <property type="entry name" value="DUF2855"/>
    <property type="match status" value="1"/>
</dbReference>
<reference evidence="1 2" key="1">
    <citation type="submission" date="2018-07" db="EMBL/GenBank/DDBJ databases">
        <title>Draft genome of the type strain Streptomyces armeniacus ATCC 15676.</title>
        <authorList>
            <person name="Labana P."/>
            <person name="Gosse J.T."/>
            <person name="Boddy C.N."/>
        </authorList>
    </citation>
    <scope>NUCLEOTIDE SEQUENCE [LARGE SCALE GENOMIC DNA]</scope>
    <source>
        <strain evidence="1 2">ATCC 15676</strain>
    </source>
</reference>
<evidence type="ECO:0000313" key="1">
    <source>
        <dbReference type="EMBL" id="AXK33579.1"/>
    </source>
</evidence>
<dbReference type="InterPro" id="IPR021276">
    <property type="entry name" value="DUF2855"/>
</dbReference>
<dbReference type="AlphaFoldDB" id="A0A345XPL3"/>
<dbReference type="KEGG" id="sarm:DVA86_13890"/>
<keyword evidence="2" id="KW-1185">Reference proteome</keyword>
<dbReference type="InterPro" id="IPR011032">
    <property type="entry name" value="GroES-like_sf"/>
</dbReference>
<name>A0A345XPL3_9ACTN</name>
<dbReference type="RefSeq" id="WP_208878508.1">
    <property type="nucleotide sequence ID" value="NZ_CP031320.1"/>
</dbReference>
<protein>
    <submittedName>
        <fullName evidence="1">DUF2855 family protein</fullName>
    </submittedName>
</protein>
<organism evidence="1 2">
    <name type="scientific">Streptomyces armeniacus</name>
    <dbReference type="NCBI Taxonomy" id="83291"/>
    <lineage>
        <taxon>Bacteria</taxon>
        <taxon>Bacillati</taxon>
        <taxon>Actinomycetota</taxon>
        <taxon>Actinomycetes</taxon>
        <taxon>Kitasatosporales</taxon>
        <taxon>Streptomycetaceae</taxon>
        <taxon>Streptomyces</taxon>
    </lineage>
</organism>
<dbReference type="Proteomes" id="UP000254425">
    <property type="component" value="Chromosome"/>
</dbReference>
<evidence type="ECO:0000313" key="2">
    <source>
        <dbReference type="Proteomes" id="UP000254425"/>
    </source>
</evidence>
<proteinExistence type="predicted"/>
<sequence length="385" mass="41736">MDTSAPHSGWRLLVSRDDLSTTTLETAPVPEVQPGEALLRVDRVGLTANNVTYAALGDSFRYWEFFPAPDGWGTVPVWGFAEVVASRAAGVTPGTRVYGYLPSGSHLLVRPGRADERGFRDAAPHRAELPSTYNRYASTTHDPGYAADREDLQVLYRPLFWTSFLLADWLADQELFGARAVVLSSASSKTAYGTAFELREHRERHGTAEGPDGPDGHEIVGLTSPRNRAFTESLGCYDRVLTYDETGLLSLERPAVYADFAGDEALTAALRAHLGGALAYHVTVGVTHQEPAPAGSLAEAGSGTETRASSGTGMFFAPVQLRKRVGDWGRDGLGERFGEAWQRFGAAVESWVDVMHGHGGEALQRVWHDVQSGRSTPRTGHVLTL</sequence>
<dbReference type="SUPFAM" id="SSF50129">
    <property type="entry name" value="GroES-like"/>
    <property type="match status" value="1"/>
</dbReference>
<dbReference type="EMBL" id="CP031320">
    <property type="protein sequence ID" value="AXK33579.1"/>
    <property type="molecule type" value="Genomic_DNA"/>
</dbReference>
<dbReference type="Gene3D" id="3.90.180.10">
    <property type="entry name" value="Medium-chain alcohol dehydrogenases, catalytic domain"/>
    <property type="match status" value="1"/>
</dbReference>
<gene>
    <name evidence="1" type="ORF">DVA86_13890</name>
</gene>